<evidence type="ECO:0000256" key="7">
    <source>
        <dbReference type="ARBA" id="ARBA00022989"/>
    </source>
</evidence>
<evidence type="ECO:0000256" key="3">
    <source>
        <dbReference type="ARBA" id="ARBA00022475"/>
    </source>
</evidence>
<keyword evidence="3" id="KW-1003">Cell membrane</keyword>
<reference evidence="10 11" key="1">
    <citation type="submission" date="2023-07" db="EMBL/GenBank/DDBJ databases">
        <title>Sorghum-associated microbial communities from plants grown in Nebraska, USA.</title>
        <authorList>
            <person name="Schachtman D."/>
        </authorList>
    </citation>
    <scope>NUCLEOTIDE SEQUENCE [LARGE SCALE GENOMIC DNA]</scope>
    <source>
        <strain evidence="10 11">DS1607</strain>
    </source>
</reference>
<proteinExistence type="predicted"/>
<keyword evidence="2" id="KW-0813">Transport</keyword>
<evidence type="ECO:0000256" key="5">
    <source>
        <dbReference type="ARBA" id="ARBA00022692"/>
    </source>
</evidence>
<evidence type="ECO:0000256" key="8">
    <source>
        <dbReference type="ARBA" id="ARBA00023136"/>
    </source>
</evidence>
<dbReference type="InterPro" id="IPR024961">
    <property type="entry name" value="T2SS_GspC_N"/>
</dbReference>
<organism evidence="10 11">
    <name type="scientific">Variovorax ginsengisoli</name>
    <dbReference type="NCBI Taxonomy" id="363844"/>
    <lineage>
        <taxon>Bacteria</taxon>
        <taxon>Pseudomonadati</taxon>
        <taxon>Pseudomonadota</taxon>
        <taxon>Betaproteobacteria</taxon>
        <taxon>Burkholderiales</taxon>
        <taxon>Comamonadaceae</taxon>
        <taxon>Variovorax</taxon>
    </lineage>
</organism>
<keyword evidence="6" id="KW-0653">Protein transport</keyword>
<accession>A0ABT9S9R3</accession>
<dbReference type="RefSeq" id="WP_307690379.1">
    <property type="nucleotide sequence ID" value="NZ_JAUSRO010000008.1"/>
</dbReference>
<evidence type="ECO:0000256" key="2">
    <source>
        <dbReference type="ARBA" id="ARBA00022448"/>
    </source>
</evidence>
<evidence type="ECO:0000256" key="1">
    <source>
        <dbReference type="ARBA" id="ARBA00004533"/>
    </source>
</evidence>
<feature type="domain" description="Type II secretion system protein GspC N-terminal" evidence="9">
    <location>
        <begin position="68"/>
        <end position="125"/>
    </location>
</feature>
<evidence type="ECO:0000256" key="4">
    <source>
        <dbReference type="ARBA" id="ARBA00022519"/>
    </source>
</evidence>
<evidence type="ECO:0000256" key="6">
    <source>
        <dbReference type="ARBA" id="ARBA00022927"/>
    </source>
</evidence>
<dbReference type="EMBL" id="JAUSRO010000008">
    <property type="protein sequence ID" value="MDP9900573.1"/>
    <property type="molecule type" value="Genomic_DNA"/>
</dbReference>
<protein>
    <submittedName>
        <fullName evidence="10">General secretion pathway protein C</fullName>
    </submittedName>
</protein>
<keyword evidence="5" id="KW-0812">Transmembrane</keyword>
<evidence type="ECO:0000259" key="9">
    <source>
        <dbReference type="Pfam" id="PF11356"/>
    </source>
</evidence>
<gene>
    <name evidence="10" type="ORF">J2W36_002839</name>
</gene>
<dbReference type="Pfam" id="PF11356">
    <property type="entry name" value="T2SSC"/>
    <property type="match status" value="1"/>
</dbReference>
<keyword evidence="8" id="KW-0472">Membrane</keyword>
<sequence length="174" mass="16995">MSLPYAPSRWPAATATLGLWALAAASVVFWGLRLAAPVDGLAPPAVALAPAAAIDSAAVGRLLGVRPAAETVVATPGAATRFALLGVVASGSQRGAALIAFDGKPARPFRVGMTVGEGYVLQAVGTRSAALGTSRDAATAFTLEMPVPPMAVMSPPASAGAGAPGASPAPSAAR</sequence>
<name>A0ABT9S9R3_9BURK</name>
<keyword evidence="7" id="KW-1133">Transmembrane helix</keyword>
<comment type="subcellular location">
    <subcellularLocation>
        <location evidence="1">Cell inner membrane</location>
    </subcellularLocation>
</comment>
<keyword evidence="4" id="KW-0997">Cell inner membrane</keyword>
<dbReference type="Proteomes" id="UP001226867">
    <property type="component" value="Unassembled WGS sequence"/>
</dbReference>
<evidence type="ECO:0000313" key="11">
    <source>
        <dbReference type="Proteomes" id="UP001226867"/>
    </source>
</evidence>
<keyword evidence="11" id="KW-1185">Reference proteome</keyword>
<evidence type="ECO:0000313" key="10">
    <source>
        <dbReference type="EMBL" id="MDP9900573.1"/>
    </source>
</evidence>
<comment type="caution">
    <text evidence="10">The sequence shown here is derived from an EMBL/GenBank/DDBJ whole genome shotgun (WGS) entry which is preliminary data.</text>
</comment>